<feature type="domain" description="Mga helix-turn-helix" evidence="3">
    <location>
        <begin position="80"/>
        <end position="166"/>
    </location>
</feature>
<dbReference type="Proteomes" id="UP000000212">
    <property type="component" value="Chromosome"/>
</dbReference>
<dbReference type="AlphaFoldDB" id="K8E1N5"/>
<dbReference type="STRING" id="1234679.BN424_226"/>
<dbReference type="InterPro" id="IPR007737">
    <property type="entry name" value="Mga_HTH"/>
</dbReference>
<reference evidence="5" key="1">
    <citation type="journal article" date="2013" name="Genome Announc.">
        <title>Complete Chromosome Sequence of Carnobacterium maltaromaticum LMA 28.</title>
        <authorList>
            <person name="Cailliez-Grimal C."/>
            <person name="Chaillou S."/>
            <person name="Anba-Mondoloni J."/>
            <person name="Loux V."/>
            <person name="Afzal M.I."/>
            <person name="Rahman A."/>
            <person name="Kergourlay G."/>
            <person name="Champomier-Verges M.C."/>
            <person name="Zagorec M."/>
            <person name="Dalgaard P."/>
            <person name="Leisner J.J."/>
            <person name="Prevost H."/>
            <person name="Revol-Junelles A.M."/>
            <person name="Borges F."/>
        </authorList>
    </citation>
    <scope>NUCLEOTIDE SEQUENCE</scope>
    <source>
        <strain evidence="5">LMA28</strain>
    </source>
</reference>
<dbReference type="PANTHER" id="PTHR30185:SF18">
    <property type="entry name" value="TRANSCRIPTIONAL REGULATOR MTLR"/>
    <property type="match status" value="1"/>
</dbReference>
<dbReference type="EMBL" id="HE999757">
    <property type="protein sequence ID" value="CCO09709.2"/>
    <property type="molecule type" value="Genomic_DNA"/>
</dbReference>
<dbReference type="InterPro" id="IPR050661">
    <property type="entry name" value="BglG_antiterminators"/>
</dbReference>
<dbReference type="KEGG" id="cml:BN424_226"/>
<evidence type="ECO:0000313" key="5">
    <source>
        <dbReference type="Proteomes" id="UP000000212"/>
    </source>
</evidence>
<dbReference type="InterPro" id="IPR036388">
    <property type="entry name" value="WH-like_DNA-bd_sf"/>
</dbReference>
<organism evidence="4 5">
    <name type="scientific">Carnobacterium maltaromaticum LMA28</name>
    <dbReference type="NCBI Taxonomy" id="1234679"/>
    <lineage>
        <taxon>Bacteria</taxon>
        <taxon>Bacillati</taxon>
        <taxon>Bacillota</taxon>
        <taxon>Bacilli</taxon>
        <taxon>Lactobacillales</taxon>
        <taxon>Carnobacteriaceae</taxon>
        <taxon>Carnobacterium</taxon>
    </lineage>
</organism>
<keyword evidence="1" id="KW-0805">Transcription regulation</keyword>
<dbReference type="eggNOG" id="COG3711">
    <property type="taxonomic scope" value="Bacteria"/>
</dbReference>
<sequence>MDLLLDAMQMRKYKLLSYLYYNQGADLSVATLSNVFQVSKKTIVADLIEMEKKSTTIANKAVIRIKIDKGNIQFIISKKTSILEIRQYFLEESIAFKLLINLYQKQFIKLKNFSLTYYYSPSVVYKKVNELKVKLKGYGLTIKSEHGSIYLGGEEEKKRYFYSEIFYYVYGDRSSLLDTEKKVAENYLKKSKIRSNLIQESKQVRICIFIAVSLQRMKDFPLVKSRLPFFRDSIAMEKNFYLCLEDSYPQYSKIQLKIESQWMITFIYEEINPNVSEMDNPLFFEGLKRVSNLFNFSLTSQEGKEFKQLMTMYCRSKKNNLKNTVFSQLSFLNESVLDISPEIFLQVLIKENYKNEFETLLYPLNLEECSYILKISGVGIKKLKLTFVSEYPKVWEKFLYRKILTLEIEQFYKWSDDFTNADIVITDNVYSFIDDKQLLLISPFPSDREIKKVQNQLISYINSSSINLNPPLKREKV</sequence>
<evidence type="ECO:0000256" key="1">
    <source>
        <dbReference type="ARBA" id="ARBA00023015"/>
    </source>
</evidence>
<gene>
    <name evidence="4" type="ORF">BN424_226</name>
</gene>
<evidence type="ECO:0000313" key="4">
    <source>
        <dbReference type="EMBL" id="CCO09709.2"/>
    </source>
</evidence>
<dbReference type="PANTHER" id="PTHR30185">
    <property type="entry name" value="CRYPTIC BETA-GLUCOSIDE BGL OPERON ANTITERMINATOR"/>
    <property type="match status" value="1"/>
</dbReference>
<dbReference type="Gene3D" id="1.10.10.10">
    <property type="entry name" value="Winged helix-like DNA-binding domain superfamily/Winged helix DNA-binding domain"/>
    <property type="match status" value="1"/>
</dbReference>
<evidence type="ECO:0000259" key="3">
    <source>
        <dbReference type="Pfam" id="PF05043"/>
    </source>
</evidence>
<dbReference type="RefSeq" id="WP_016356303.1">
    <property type="nucleotide sequence ID" value="NC_019425.2"/>
</dbReference>
<protein>
    <submittedName>
        <fullName evidence="4">Mga helix-turn-helix domain protein</fullName>
    </submittedName>
</protein>
<keyword evidence="5" id="KW-1185">Reference proteome</keyword>
<accession>K8E1N5</accession>
<dbReference type="HOGENOM" id="CLU_571982_0_0_9"/>
<evidence type="ECO:0000256" key="2">
    <source>
        <dbReference type="ARBA" id="ARBA00023163"/>
    </source>
</evidence>
<keyword evidence="2" id="KW-0804">Transcription</keyword>
<dbReference type="Pfam" id="PF05043">
    <property type="entry name" value="Mga"/>
    <property type="match status" value="1"/>
</dbReference>
<name>K8E1N5_CARML</name>
<proteinExistence type="predicted"/>